<accession>A0A1F8H5B1</accession>
<organism evidence="2 3">
    <name type="scientific">Candidatus Yanofskybacteria bacterium RIFCSPLOWO2_02_FULL_47_9b</name>
    <dbReference type="NCBI Taxonomy" id="1802708"/>
    <lineage>
        <taxon>Bacteria</taxon>
        <taxon>Candidatus Yanofskyibacteriota</taxon>
    </lineage>
</organism>
<keyword evidence="1" id="KW-1133">Transmembrane helix</keyword>
<evidence type="ECO:0000256" key="1">
    <source>
        <dbReference type="SAM" id="Phobius"/>
    </source>
</evidence>
<feature type="transmembrane region" description="Helical" evidence="1">
    <location>
        <begin position="461"/>
        <end position="482"/>
    </location>
</feature>
<feature type="transmembrane region" description="Helical" evidence="1">
    <location>
        <begin position="425"/>
        <end position="449"/>
    </location>
</feature>
<proteinExistence type="predicted"/>
<name>A0A1F8H5B1_9BACT</name>
<dbReference type="EMBL" id="MGKW01000049">
    <property type="protein sequence ID" value="OGN32745.1"/>
    <property type="molecule type" value="Genomic_DNA"/>
</dbReference>
<keyword evidence="1" id="KW-0472">Membrane</keyword>
<dbReference type="Proteomes" id="UP000178155">
    <property type="component" value="Unassembled WGS sequence"/>
</dbReference>
<protein>
    <submittedName>
        <fullName evidence="2">Uncharacterized protein</fullName>
    </submittedName>
</protein>
<keyword evidence="1" id="KW-0812">Transmembrane</keyword>
<sequence length="492" mass="51700">MKLAIKLGFIGLLAFIGLMNFNYTEGATCSLANIKPGWTKTTINIGDTVVLSMAPGENCVGQNALIDIYAARPFSGGYYIKTVPITFQSGSNNALIIFTAADYIKGGNDSVYENVYADVKLNPDNGPHMTQSDYLRVNSASSGSTCQLTGAKWSWNFSAIPILGSPIHMIVSATGCANYTVALNIWEDVTGTDYVLDSAQGKFDSTGNKLDVKWVANNKNDTSVVSSGIANYDLYFIASANGKQFQSGTIIIPANSENGCINCNSGLAPSVVQCADGTSITRGPAQDSYTMCVNNIGDAHSDVPGSGPGPGGLVDACIVSNKYVCDATTCSGKPTSKISSSDCDTTAAWSCIDANGKYACSAANKPDMSDQPLCTGRGPFTQIPASHCGQFPGATATQSYQYTITNPLAGGPESPFDIINIVSRWLFNISIPLAVMFILYAGFLMLTAGPNPAKVQEAKKIIINVVLALAIILIGRGFITLIKSVIELGGQG</sequence>
<reference evidence="2 3" key="1">
    <citation type="journal article" date="2016" name="Nat. Commun.">
        <title>Thousands of microbial genomes shed light on interconnected biogeochemical processes in an aquifer system.</title>
        <authorList>
            <person name="Anantharaman K."/>
            <person name="Brown C.T."/>
            <person name="Hug L.A."/>
            <person name="Sharon I."/>
            <person name="Castelle C.J."/>
            <person name="Probst A.J."/>
            <person name="Thomas B.C."/>
            <person name="Singh A."/>
            <person name="Wilkins M.J."/>
            <person name="Karaoz U."/>
            <person name="Brodie E.L."/>
            <person name="Williams K.H."/>
            <person name="Hubbard S.S."/>
            <person name="Banfield J.F."/>
        </authorList>
    </citation>
    <scope>NUCLEOTIDE SEQUENCE [LARGE SCALE GENOMIC DNA]</scope>
</reference>
<gene>
    <name evidence="2" type="ORF">A3I39_02465</name>
</gene>
<evidence type="ECO:0000313" key="3">
    <source>
        <dbReference type="Proteomes" id="UP000178155"/>
    </source>
</evidence>
<evidence type="ECO:0000313" key="2">
    <source>
        <dbReference type="EMBL" id="OGN32745.1"/>
    </source>
</evidence>
<dbReference type="AlphaFoldDB" id="A0A1F8H5B1"/>
<dbReference type="InterPro" id="IPR043993">
    <property type="entry name" value="T4SS_pilin"/>
</dbReference>
<comment type="caution">
    <text evidence="2">The sequence shown here is derived from an EMBL/GenBank/DDBJ whole genome shotgun (WGS) entry which is preliminary data.</text>
</comment>
<dbReference type="Pfam" id="PF18895">
    <property type="entry name" value="T4SS_pilin"/>
    <property type="match status" value="1"/>
</dbReference>